<proteinExistence type="predicted"/>
<dbReference type="EMBL" id="CAJOBJ010170032">
    <property type="protein sequence ID" value="CAF4879356.1"/>
    <property type="molecule type" value="Genomic_DNA"/>
</dbReference>
<dbReference type="EMBL" id="CAJOBH010092985">
    <property type="protein sequence ID" value="CAF4574439.1"/>
    <property type="molecule type" value="Genomic_DNA"/>
</dbReference>
<dbReference type="Proteomes" id="UP000681967">
    <property type="component" value="Unassembled WGS sequence"/>
</dbReference>
<name>A0A8S3CAY8_9BILA</name>
<gene>
    <name evidence="1" type="ORF">BYL167_LOCUS34476</name>
    <name evidence="2" type="ORF">BYL167_LOCUS39052</name>
    <name evidence="3" type="ORF">GIL414_LOCUS50777</name>
</gene>
<evidence type="ECO:0000313" key="3">
    <source>
        <dbReference type="EMBL" id="CAF4879356.1"/>
    </source>
</evidence>
<feature type="non-terminal residue" evidence="3">
    <location>
        <position position="60"/>
    </location>
</feature>
<reference evidence="3" key="1">
    <citation type="submission" date="2021-02" db="EMBL/GenBank/DDBJ databases">
        <authorList>
            <person name="Nowell W R."/>
        </authorList>
    </citation>
    <scope>NUCLEOTIDE SEQUENCE</scope>
</reference>
<dbReference type="Proteomes" id="UP000681720">
    <property type="component" value="Unassembled WGS sequence"/>
</dbReference>
<evidence type="ECO:0000313" key="2">
    <source>
        <dbReference type="EMBL" id="CAF4574439.1"/>
    </source>
</evidence>
<protein>
    <submittedName>
        <fullName evidence="3">Uncharacterized protein</fullName>
    </submittedName>
</protein>
<comment type="caution">
    <text evidence="3">The sequence shown here is derived from an EMBL/GenBank/DDBJ whole genome shotgun (WGS) entry which is preliminary data.</text>
</comment>
<dbReference type="EMBL" id="CAJOBH010069882">
    <property type="protein sequence ID" value="CAF4466985.1"/>
    <property type="molecule type" value="Genomic_DNA"/>
</dbReference>
<sequence>KPSDCHHAEREPHLCHFNDCPDCKQQCNLSLKNCSHLCSATCHDSVMVKEEANSSNTPWG</sequence>
<feature type="non-terminal residue" evidence="3">
    <location>
        <position position="1"/>
    </location>
</feature>
<organism evidence="3 4">
    <name type="scientific">Rotaria magnacalcarata</name>
    <dbReference type="NCBI Taxonomy" id="392030"/>
    <lineage>
        <taxon>Eukaryota</taxon>
        <taxon>Metazoa</taxon>
        <taxon>Spiralia</taxon>
        <taxon>Gnathifera</taxon>
        <taxon>Rotifera</taxon>
        <taxon>Eurotatoria</taxon>
        <taxon>Bdelloidea</taxon>
        <taxon>Philodinida</taxon>
        <taxon>Philodinidae</taxon>
        <taxon>Rotaria</taxon>
    </lineage>
</organism>
<dbReference type="AlphaFoldDB" id="A0A8S3CAY8"/>
<accession>A0A8S3CAY8</accession>
<evidence type="ECO:0000313" key="4">
    <source>
        <dbReference type="Proteomes" id="UP000681720"/>
    </source>
</evidence>
<evidence type="ECO:0000313" key="1">
    <source>
        <dbReference type="EMBL" id="CAF4466985.1"/>
    </source>
</evidence>